<comment type="caution">
    <text evidence="5">The sequence shown here is derived from an EMBL/GenBank/DDBJ whole genome shotgun (WGS) entry which is preliminary data.</text>
</comment>
<dbReference type="Pfam" id="PF03022">
    <property type="entry name" value="MRJP"/>
    <property type="match status" value="1"/>
</dbReference>
<feature type="region of interest" description="Disordered" evidence="3">
    <location>
        <begin position="20"/>
        <end position="45"/>
    </location>
</feature>
<dbReference type="Gene3D" id="2.120.10.30">
    <property type="entry name" value="TolB, C-terminal domain"/>
    <property type="match status" value="1"/>
</dbReference>
<evidence type="ECO:0000256" key="4">
    <source>
        <dbReference type="SAM" id="SignalP"/>
    </source>
</evidence>
<dbReference type="AlphaFoldDB" id="A0AAJ1TSM5"/>
<feature type="signal peptide" evidence="4">
    <location>
        <begin position="1"/>
        <end position="23"/>
    </location>
</feature>
<dbReference type="GO" id="GO:0005576">
    <property type="term" value="C:extracellular region"/>
    <property type="evidence" value="ECO:0007669"/>
    <property type="project" value="UniProtKB-SubCell"/>
</dbReference>
<dbReference type="InterPro" id="IPR017996">
    <property type="entry name" value="MRJP/yellow-related"/>
</dbReference>
<accession>A0AAJ1TSM5</accession>
<evidence type="ECO:0000256" key="3">
    <source>
        <dbReference type="SAM" id="MobiDB-lite"/>
    </source>
</evidence>
<dbReference type="PANTHER" id="PTHR10009">
    <property type="entry name" value="PROTEIN YELLOW-RELATED"/>
    <property type="match status" value="1"/>
</dbReference>
<dbReference type="InterPro" id="IPR011042">
    <property type="entry name" value="6-blade_b-propeller_TolB-like"/>
</dbReference>
<organism evidence="5 6">
    <name type="scientific">Methylobacterium brachiatum</name>
    <dbReference type="NCBI Taxonomy" id="269660"/>
    <lineage>
        <taxon>Bacteria</taxon>
        <taxon>Pseudomonadati</taxon>
        <taxon>Pseudomonadota</taxon>
        <taxon>Alphaproteobacteria</taxon>
        <taxon>Hyphomicrobiales</taxon>
        <taxon>Methylobacteriaceae</taxon>
        <taxon>Methylobacterium</taxon>
    </lineage>
</organism>
<protein>
    <submittedName>
        <fullName evidence="5">Sugar lactone lactonase YvrE</fullName>
    </submittedName>
</protein>
<evidence type="ECO:0000313" key="6">
    <source>
        <dbReference type="Proteomes" id="UP001223420"/>
    </source>
</evidence>
<evidence type="ECO:0000256" key="1">
    <source>
        <dbReference type="ARBA" id="ARBA00004613"/>
    </source>
</evidence>
<dbReference type="PANTHER" id="PTHR10009:SF18">
    <property type="entry name" value="PROTEIN YELLOW-LIKE PROTEIN"/>
    <property type="match status" value="1"/>
</dbReference>
<reference evidence="5" key="1">
    <citation type="submission" date="2023-07" db="EMBL/GenBank/DDBJ databases">
        <title>Genomic Encyclopedia of Type Strains, Phase IV (KMG-IV): sequencing the most valuable type-strain genomes for metagenomic binning, comparative biology and taxonomic classification.</title>
        <authorList>
            <person name="Goeker M."/>
        </authorList>
    </citation>
    <scope>NUCLEOTIDE SEQUENCE</scope>
    <source>
        <strain evidence="5">DSM 19569</strain>
    </source>
</reference>
<evidence type="ECO:0000256" key="2">
    <source>
        <dbReference type="ARBA" id="ARBA00022525"/>
    </source>
</evidence>
<proteinExistence type="predicted"/>
<dbReference type="RefSeq" id="WP_230366490.1">
    <property type="nucleotide sequence ID" value="NZ_JAJALK010000005.1"/>
</dbReference>
<gene>
    <name evidence="5" type="ORF">QO001_003028</name>
</gene>
<name>A0AAJ1TSM5_9HYPH</name>
<dbReference type="PROSITE" id="PS51318">
    <property type="entry name" value="TAT"/>
    <property type="match status" value="1"/>
</dbReference>
<dbReference type="EMBL" id="JAUSWL010000004">
    <property type="protein sequence ID" value="MDQ0544099.1"/>
    <property type="molecule type" value="Genomic_DNA"/>
</dbReference>
<dbReference type="Proteomes" id="UP001223420">
    <property type="component" value="Unassembled WGS sequence"/>
</dbReference>
<feature type="chain" id="PRO_5042591954" evidence="4">
    <location>
        <begin position="24"/>
        <end position="397"/>
    </location>
</feature>
<dbReference type="SUPFAM" id="SSF63829">
    <property type="entry name" value="Calcium-dependent phosphotriesterase"/>
    <property type="match status" value="1"/>
</dbReference>
<keyword evidence="2" id="KW-0964">Secreted</keyword>
<dbReference type="InterPro" id="IPR006311">
    <property type="entry name" value="TAT_signal"/>
</dbReference>
<keyword evidence="4" id="KW-0732">Signal</keyword>
<evidence type="ECO:0000313" key="5">
    <source>
        <dbReference type="EMBL" id="MDQ0544099.1"/>
    </source>
</evidence>
<sequence length="397" mass="42413">MPLDRRRLIGSGLVALAAGSAQAGPAPAPSATPPAGREPPTSRPAGTLELAMAANAPSTPTGLAIARGGRMFVMMPRFTGSEPVTLGEVLPDGSVKPYPDAQANTPDPRDPQATLFHVPNGVFDRNDTFWILDSGLPQGKGKPVPGAAKLLEIDITQDRVRRVIPLDAGVVPESSLNDLRVDVRADRALAYITDQGQGGQGAILAVDLASGRVTRRLADHPSTATQEGLVKFVELRPVMEQKGDAPAKHPKGGANGIAISPDGSRLYYAPLMSRRLYAVETAALLDPNVSDAALAAKVQDLGEKGMTGGLTTDSKDRVYLSLQEHNAVGRRLPDGTVEVLAADDRLIWADTFWITPDRWLYISSAQVNRRPEFNRGQDLQQPPYAILRMRIDADPVL</sequence>
<comment type="subcellular location">
    <subcellularLocation>
        <location evidence="1">Secreted</location>
    </subcellularLocation>
</comment>